<feature type="transmembrane region" description="Helical" evidence="1">
    <location>
        <begin position="51"/>
        <end position="76"/>
    </location>
</feature>
<accession>A0ABT6F8V6</accession>
<comment type="caution">
    <text evidence="2">The sequence shown here is derived from an EMBL/GenBank/DDBJ whole genome shotgun (WGS) entry which is preliminary data.</text>
</comment>
<keyword evidence="1" id="KW-0472">Membrane</keyword>
<dbReference type="EMBL" id="JARRAG010000002">
    <property type="protein sequence ID" value="MDG3004021.1"/>
    <property type="molecule type" value="Genomic_DNA"/>
</dbReference>
<evidence type="ECO:0000313" key="3">
    <source>
        <dbReference type="Proteomes" id="UP001216907"/>
    </source>
</evidence>
<protein>
    <submittedName>
        <fullName evidence="2">Uncharacterized protein</fullName>
    </submittedName>
</protein>
<proteinExistence type="predicted"/>
<keyword evidence="1" id="KW-1133">Transmembrane helix</keyword>
<gene>
    <name evidence="2" type="ORF">PZE19_09575</name>
</gene>
<organism evidence="2 3">
    <name type="scientific">Paludisphaera mucosa</name>
    <dbReference type="NCBI Taxonomy" id="3030827"/>
    <lineage>
        <taxon>Bacteria</taxon>
        <taxon>Pseudomonadati</taxon>
        <taxon>Planctomycetota</taxon>
        <taxon>Planctomycetia</taxon>
        <taxon>Isosphaerales</taxon>
        <taxon>Isosphaeraceae</taxon>
        <taxon>Paludisphaera</taxon>
    </lineage>
</organism>
<feature type="transmembrane region" description="Helical" evidence="1">
    <location>
        <begin position="21"/>
        <end position="39"/>
    </location>
</feature>
<keyword evidence="3" id="KW-1185">Reference proteome</keyword>
<evidence type="ECO:0000313" key="2">
    <source>
        <dbReference type="EMBL" id="MDG3004021.1"/>
    </source>
</evidence>
<keyword evidence="1" id="KW-0812">Transmembrane</keyword>
<dbReference type="Proteomes" id="UP001216907">
    <property type="component" value="Unassembled WGS sequence"/>
</dbReference>
<sequence length="81" mass="8250">MKTMTRLAALRLCDDASAVRAAQAMCYAAGPAVLIAAIGGLVRMEATRVELLIGVLAAAGLAVGLVALGTVTGLVAEQRRR</sequence>
<evidence type="ECO:0000256" key="1">
    <source>
        <dbReference type="SAM" id="Phobius"/>
    </source>
</evidence>
<reference evidence="2 3" key="1">
    <citation type="submission" date="2023-03" db="EMBL/GenBank/DDBJ databases">
        <title>Paludisphaera mucosa sp. nov. a novel planctomycete from northern fen.</title>
        <authorList>
            <person name="Ivanova A."/>
        </authorList>
    </citation>
    <scope>NUCLEOTIDE SEQUENCE [LARGE SCALE GENOMIC DNA]</scope>
    <source>
        <strain evidence="2 3">Pla2</strain>
    </source>
</reference>
<name>A0ABT6F8V6_9BACT</name>
<dbReference type="RefSeq" id="WP_277860383.1">
    <property type="nucleotide sequence ID" value="NZ_JARRAG010000002.1"/>
</dbReference>